<protein>
    <recommendedName>
        <fullName evidence="4">BZIP domain-containing protein</fullName>
    </recommendedName>
</protein>
<sequence>MTSPIWEKARTQSGTFSQDDEQAGEPDDDPSNDQKLTLQRRLKKRESDRKCQRMSRERTKSRITYLEGLVEKLSHADDSGKVASLLMLVSQLQEERDSLSSKIKNIEAVLFPGSTPTTESAVTEGALPAESVSLSKSASIEALSATPQALQTSLQTSLQTYQQIKPPSITSHAIMPAQLTNQSSRHSNPIMARASIHGLSSPRYMPLHPSARGGMCECTYAKSLKDQRLNYWFQGNETLSAWMKWPTLVPPVPEEDPFHDDTPIRAVVEGWDSVEQRGHVHPMWRLMRTMDEHLFVHAHTPRDRLGILYNVSRVLSAHIDPTRKQYAHLPTYWFTRSVSQHNAYAINFVSWPGLRQILDADEHRYCSNHFWRSFINSIRVDWPYELRDMYLFNASKGLYKVSPLFEELLGDIRNIGVTSNFLQHFPELQTVVNVVDEMHYGPLPNGGPCQLDVDGMDLFEMQNTEGRVFDPETTTEVPMAGMMGSIFNSSCGGHVEIGDHSNLPAYVSSRDFV</sequence>
<dbReference type="InterPro" id="IPR021833">
    <property type="entry name" value="DUF3425"/>
</dbReference>
<feature type="compositionally biased region" description="Acidic residues" evidence="1">
    <location>
        <begin position="18"/>
        <end position="31"/>
    </location>
</feature>
<dbReference type="HOGENOM" id="CLU_028818_2_1_1"/>
<dbReference type="CDD" id="cd14688">
    <property type="entry name" value="bZIP_YAP"/>
    <property type="match status" value="1"/>
</dbReference>
<dbReference type="Proteomes" id="UP000053599">
    <property type="component" value="Unassembled WGS sequence"/>
</dbReference>
<proteinExistence type="predicted"/>
<accession>A0A0D1YV92</accession>
<organism evidence="2 3">
    <name type="scientific">Exophiala sideris</name>
    <dbReference type="NCBI Taxonomy" id="1016849"/>
    <lineage>
        <taxon>Eukaryota</taxon>
        <taxon>Fungi</taxon>
        <taxon>Dikarya</taxon>
        <taxon>Ascomycota</taxon>
        <taxon>Pezizomycotina</taxon>
        <taxon>Eurotiomycetes</taxon>
        <taxon>Chaetothyriomycetidae</taxon>
        <taxon>Chaetothyriales</taxon>
        <taxon>Herpotrichiellaceae</taxon>
        <taxon>Exophiala</taxon>
    </lineage>
</organism>
<dbReference type="Pfam" id="PF11905">
    <property type="entry name" value="DUF3425"/>
    <property type="match status" value="1"/>
</dbReference>
<feature type="region of interest" description="Disordered" evidence="1">
    <location>
        <begin position="1"/>
        <end position="58"/>
    </location>
</feature>
<dbReference type="PANTHER" id="PTHR37012:SF7">
    <property type="entry name" value="B-ZIP TRANSCRIPTION FACTOR (EUROFUNG)-RELATED"/>
    <property type="match status" value="1"/>
</dbReference>
<reference evidence="2 3" key="1">
    <citation type="submission" date="2015-01" db="EMBL/GenBank/DDBJ databases">
        <title>The Genome Sequence of Exophiala sideris CBS121828.</title>
        <authorList>
            <consortium name="The Broad Institute Genomics Platform"/>
            <person name="Cuomo C."/>
            <person name="de Hoog S."/>
            <person name="Gorbushina A."/>
            <person name="Stielow B."/>
            <person name="Teixiera M."/>
            <person name="Abouelleil A."/>
            <person name="Chapman S.B."/>
            <person name="Priest M."/>
            <person name="Young S.K."/>
            <person name="Wortman J."/>
            <person name="Nusbaum C."/>
            <person name="Birren B."/>
        </authorList>
    </citation>
    <scope>NUCLEOTIDE SEQUENCE [LARGE SCALE GENOMIC DNA]</scope>
    <source>
        <strain evidence="2 3">CBS 121828</strain>
    </source>
</reference>
<feature type="compositionally biased region" description="Basic and acidic residues" evidence="1">
    <location>
        <begin position="45"/>
        <end position="58"/>
    </location>
</feature>
<dbReference type="OrthoDB" id="5086080at2759"/>
<evidence type="ECO:0000313" key="3">
    <source>
        <dbReference type="Proteomes" id="UP000053599"/>
    </source>
</evidence>
<dbReference type="EMBL" id="KN846951">
    <property type="protein sequence ID" value="KIV85439.1"/>
    <property type="molecule type" value="Genomic_DNA"/>
</dbReference>
<name>A0A0D1YV92_9EURO</name>
<dbReference type="PANTHER" id="PTHR37012">
    <property type="entry name" value="B-ZIP TRANSCRIPTION FACTOR (EUROFUNG)-RELATED"/>
    <property type="match status" value="1"/>
</dbReference>
<evidence type="ECO:0000313" key="2">
    <source>
        <dbReference type="EMBL" id="KIV85439.1"/>
    </source>
</evidence>
<evidence type="ECO:0008006" key="4">
    <source>
        <dbReference type="Google" id="ProtNLM"/>
    </source>
</evidence>
<gene>
    <name evidence="2" type="ORF">PV11_01134</name>
</gene>
<dbReference type="AlphaFoldDB" id="A0A0D1YV92"/>
<evidence type="ECO:0000256" key="1">
    <source>
        <dbReference type="SAM" id="MobiDB-lite"/>
    </source>
</evidence>